<dbReference type="RefSeq" id="WP_245752306.1">
    <property type="nucleotide sequence ID" value="NZ_FOOK01000038.1"/>
</dbReference>
<name>A0A1I2SBL1_9BACL</name>
<evidence type="ECO:0000256" key="1">
    <source>
        <dbReference type="ARBA" id="ARBA00000448"/>
    </source>
</evidence>
<feature type="domain" description="Fibronectin type III-like" evidence="8">
    <location>
        <begin position="695"/>
        <end position="768"/>
    </location>
</feature>
<organism evidence="9 10">
    <name type="scientific">Planifilum fulgidum</name>
    <dbReference type="NCBI Taxonomy" id="201973"/>
    <lineage>
        <taxon>Bacteria</taxon>
        <taxon>Bacillati</taxon>
        <taxon>Bacillota</taxon>
        <taxon>Bacilli</taxon>
        <taxon>Bacillales</taxon>
        <taxon>Thermoactinomycetaceae</taxon>
        <taxon>Planifilum</taxon>
    </lineage>
</organism>
<dbReference type="EC" id="3.2.1.21" evidence="3"/>
<dbReference type="GO" id="GO:0008422">
    <property type="term" value="F:beta-glucosidase activity"/>
    <property type="evidence" value="ECO:0007669"/>
    <property type="project" value="UniProtKB-EC"/>
</dbReference>
<dbReference type="InterPro" id="IPR013783">
    <property type="entry name" value="Ig-like_fold"/>
</dbReference>
<proteinExistence type="inferred from homology"/>
<evidence type="ECO:0000256" key="3">
    <source>
        <dbReference type="ARBA" id="ARBA00012744"/>
    </source>
</evidence>
<dbReference type="InterPro" id="IPR036962">
    <property type="entry name" value="Glyco_hydro_3_N_sf"/>
</dbReference>
<dbReference type="InterPro" id="IPR036881">
    <property type="entry name" value="Glyco_hydro_3_C_sf"/>
</dbReference>
<dbReference type="Gene3D" id="3.40.50.1700">
    <property type="entry name" value="Glycoside hydrolase family 3 C-terminal domain"/>
    <property type="match status" value="1"/>
</dbReference>
<dbReference type="Proteomes" id="UP000198661">
    <property type="component" value="Unassembled WGS sequence"/>
</dbReference>
<dbReference type="PRINTS" id="PR00133">
    <property type="entry name" value="GLHYDRLASE3"/>
</dbReference>
<dbReference type="InterPro" id="IPR051915">
    <property type="entry name" value="Cellulose_Degrad_GH3"/>
</dbReference>
<feature type="signal peptide" evidence="7">
    <location>
        <begin position="1"/>
        <end position="25"/>
    </location>
</feature>
<evidence type="ECO:0000256" key="5">
    <source>
        <dbReference type="ARBA" id="ARBA00022801"/>
    </source>
</evidence>
<accession>A0A1I2SBL1</accession>
<dbReference type="InterPro" id="IPR001764">
    <property type="entry name" value="Glyco_hydro_3_N"/>
</dbReference>
<dbReference type="PANTHER" id="PTHR30620">
    <property type="entry name" value="PERIPLASMIC BETA-GLUCOSIDASE-RELATED"/>
    <property type="match status" value="1"/>
</dbReference>
<gene>
    <name evidence="9" type="ORF">SAMN04488025_13818</name>
</gene>
<dbReference type="SMART" id="SM01217">
    <property type="entry name" value="Fn3_like"/>
    <property type="match status" value="1"/>
</dbReference>
<keyword evidence="10" id="KW-1185">Reference proteome</keyword>
<dbReference type="SUPFAM" id="SSF51445">
    <property type="entry name" value="(Trans)glycosidases"/>
    <property type="match status" value="1"/>
</dbReference>
<dbReference type="PANTHER" id="PTHR30620:SF16">
    <property type="entry name" value="LYSOSOMAL BETA GLUCOSIDASE"/>
    <property type="match status" value="1"/>
</dbReference>
<dbReference type="InterPro" id="IPR002772">
    <property type="entry name" value="Glyco_hydro_3_C"/>
</dbReference>
<evidence type="ECO:0000256" key="6">
    <source>
        <dbReference type="ARBA" id="ARBA00023295"/>
    </source>
</evidence>
<reference evidence="9 10" key="1">
    <citation type="submission" date="2016-10" db="EMBL/GenBank/DDBJ databases">
        <authorList>
            <person name="de Groot N.N."/>
        </authorList>
    </citation>
    <scope>NUCLEOTIDE SEQUENCE [LARGE SCALE GENOMIC DNA]</scope>
    <source>
        <strain evidence="9 10">DSM 44945</strain>
    </source>
</reference>
<evidence type="ECO:0000256" key="7">
    <source>
        <dbReference type="SAM" id="SignalP"/>
    </source>
</evidence>
<dbReference type="Gene3D" id="3.20.20.300">
    <property type="entry name" value="Glycoside hydrolase, family 3, N-terminal domain"/>
    <property type="match status" value="1"/>
</dbReference>
<evidence type="ECO:0000259" key="8">
    <source>
        <dbReference type="SMART" id="SM01217"/>
    </source>
</evidence>
<dbReference type="FunFam" id="3.20.20.300:FF:000007">
    <property type="entry name" value="Lysosomal beta glucosidase"/>
    <property type="match status" value="1"/>
</dbReference>
<keyword evidence="4 7" id="KW-0732">Signal</keyword>
<dbReference type="EMBL" id="FOOK01000038">
    <property type="protein sequence ID" value="SFG48287.1"/>
    <property type="molecule type" value="Genomic_DNA"/>
</dbReference>
<comment type="catalytic activity">
    <reaction evidence="1">
        <text>Hydrolysis of terminal, non-reducing beta-D-glucosyl residues with release of beta-D-glucose.</text>
        <dbReference type="EC" id="3.2.1.21"/>
    </reaction>
</comment>
<evidence type="ECO:0000256" key="2">
    <source>
        <dbReference type="ARBA" id="ARBA00005336"/>
    </source>
</evidence>
<dbReference type="Pfam" id="PF00933">
    <property type="entry name" value="Glyco_hydro_3"/>
    <property type="match status" value="1"/>
</dbReference>
<dbReference type="AlphaFoldDB" id="A0A1I2SBL1"/>
<keyword evidence="6" id="KW-0326">Glycosidase</keyword>
<dbReference type="GO" id="GO:0009251">
    <property type="term" value="P:glucan catabolic process"/>
    <property type="evidence" value="ECO:0007669"/>
    <property type="project" value="TreeGrafter"/>
</dbReference>
<evidence type="ECO:0000313" key="9">
    <source>
        <dbReference type="EMBL" id="SFG48287.1"/>
    </source>
</evidence>
<dbReference type="InterPro" id="IPR026891">
    <property type="entry name" value="Fn3-like"/>
</dbReference>
<sequence>MNRRKFSLLMLVTALSVALTGTHFAIATAEKPPSKPPYLDPSLPVEKRVKDLLKRMTLEEKVGQMTQINVTRLMGEDEWDRGPLNEEWMKKVFVDNHVGSILSGGGAAPVPNNPEEWAKMTNALQRYALQHSRLKIPIIYGVDAVHGHNNVLGATIYPHNIGLANSWNPSLVREVYERTAKEVRATGIHWNFAPGADIARDLRWGRYYETFGEDPLLASEMVGAAVTGLEGDKLSSPDRVAATAKHYVGYSHPLNGQDRAPAELSLRTLREIFLPSFERAVQDGAETIMVNSGSVNGIPVHASPYLLRDVLRKELGFQGVVVSDWEDIIKLHTVHKIAPSYKEAIRISINAGVDMSMVPLDAEGFTKNLIELVREKKVSEKRIDEAVSRILALKFRLGLFENPYVDEKKAKEIIVDRADRDLARRAATQSITLLKNEKNLLPLKKDLSTVLVTGPSADNPANQMGGWTIGWQGVENPDEMPPAVTLLEGIKGKGSKNTRVLYEPGVPPEDQDDDPEAVDKAIRKAVNAAKKADVVIAAVGETPYAEGEGDTTTAALPPSQAKLIRALKDTGKDVVVVLVAGRPLVMTETIESVPAFLMAYLPGTEGGSALADILFGDVSPSGKLASTWPKRIGQLPTFYNRQPGASYDPLFPFGYGLSYTSFRYENFQVPKSAKPKDTLRVSVTVTNTGDQAGDEIVQVYADRQYQSVLSPVERLVAFQRISLKPGESKRVTLDIPVSRLSVIPGDILGTEKRVVEPGTYQLRVGNLKKTFTISK</sequence>
<dbReference type="InterPro" id="IPR017853">
    <property type="entry name" value="GH"/>
</dbReference>
<dbReference type="Pfam" id="PF14310">
    <property type="entry name" value="Fn3-like"/>
    <property type="match status" value="1"/>
</dbReference>
<evidence type="ECO:0000256" key="4">
    <source>
        <dbReference type="ARBA" id="ARBA00022729"/>
    </source>
</evidence>
<dbReference type="STRING" id="201973.SAMN04488025_13818"/>
<dbReference type="Gene3D" id="2.60.40.10">
    <property type="entry name" value="Immunoglobulins"/>
    <property type="match status" value="1"/>
</dbReference>
<comment type="similarity">
    <text evidence="2">Belongs to the glycosyl hydrolase 3 family.</text>
</comment>
<dbReference type="Pfam" id="PF01915">
    <property type="entry name" value="Glyco_hydro_3_C"/>
    <property type="match status" value="1"/>
</dbReference>
<evidence type="ECO:0000313" key="10">
    <source>
        <dbReference type="Proteomes" id="UP000198661"/>
    </source>
</evidence>
<feature type="chain" id="PRO_5011447127" description="beta-glucosidase" evidence="7">
    <location>
        <begin position="26"/>
        <end position="775"/>
    </location>
</feature>
<dbReference type="SUPFAM" id="SSF52279">
    <property type="entry name" value="Beta-D-glucan exohydrolase, C-terminal domain"/>
    <property type="match status" value="1"/>
</dbReference>
<protein>
    <recommendedName>
        <fullName evidence="3">beta-glucosidase</fullName>
        <ecNumber evidence="3">3.2.1.21</ecNumber>
    </recommendedName>
</protein>
<keyword evidence="5" id="KW-0378">Hydrolase</keyword>